<gene>
    <name evidence="1" type="ordered locus">Bacsa_3206</name>
</gene>
<keyword evidence="2" id="KW-1185">Reference proteome</keyword>
<reference evidence="1 2" key="1">
    <citation type="journal article" date="2011" name="Stand. Genomic Sci.">
        <title>Complete genome sequence of Bacteroides salanitronis type strain (BL78).</title>
        <authorList>
            <person name="Gronow S."/>
            <person name="Held B."/>
            <person name="Lucas S."/>
            <person name="Lapidus A."/>
            <person name="Del Rio T.G."/>
            <person name="Nolan M."/>
            <person name="Tice H."/>
            <person name="Deshpande S."/>
            <person name="Cheng J.F."/>
            <person name="Pitluck S."/>
            <person name="Liolios K."/>
            <person name="Pagani I."/>
            <person name="Ivanova N."/>
            <person name="Mavromatis K."/>
            <person name="Pati A."/>
            <person name="Tapia R."/>
            <person name="Han C."/>
            <person name="Goodwin L."/>
            <person name="Chen A."/>
            <person name="Palaniappan K."/>
            <person name="Land M."/>
            <person name="Hauser L."/>
            <person name="Chang Y.J."/>
            <person name="Jeffries C.D."/>
            <person name="Brambilla E.M."/>
            <person name="Rohde M."/>
            <person name="Goker M."/>
            <person name="Detter J.C."/>
            <person name="Woyke T."/>
            <person name="Bristow J."/>
            <person name="Markowitz V."/>
            <person name="Hugenholtz P."/>
            <person name="Kyrpides N.C."/>
            <person name="Klenk H.P."/>
            <person name="Eisen J.A."/>
        </authorList>
    </citation>
    <scope>NUCLEOTIDE SEQUENCE [LARGE SCALE GENOMIC DNA]</scope>
    <source>
        <strain evidence="1 2">DSM 18170</strain>
    </source>
</reference>
<dbReference type="Proteomes" id="UP000007486">
    <property type="component" value="Chromosome"/>
</dbReference>
<proteinExistence type="predicted"/>
<accession>F0R4B3</accession>
<sequence length="184" mass="22470">MKKRTILILTILAAGLLMWKWLACGYNPDKPTEFYPIFSRQTKRVKYEAFVVSNAPCDTGELRKVVEKYNFETWSLDTLKKYKALERIFYKETKYMTKDFREGDEYNPIFDNWDNVKDFRNHAKDILIQSRYYLDGINGKKYYRIWINGDYDDRMDDMYMNRIEESFYDLGSFYREKRKIYDTH</sequence>
<protein>
    <submittedName>
        <fullName evidence="1">Uncharacterized protein</fullName>
    </submittedName>
</protein>
<dbReference type="EMBL" id="CP002530">
    <property type="protein sequence ID" value="ADY37733.1"/>
    <property type="molecule type" value="Genomic_DNA"/>
</dbReference>
<dbReference type="HOGENOM" id="CLU_1465464_0_0_10"/>
<dbReference type="STRING" id="667015.Bacsa_3206"/>
<dbReference type="eggNOG" id="ENOG5030Y6N">
    <property type="taxonomic scope" value="Bacteria"/>
</dbReference>
<dbReference type="RefSeq" id="WP_013619097.1">
    <property type="nucleotide sequence ID" value="NC_015164.1"/>
</dbReference>
<evidence type="ECO:0000313" key="2">
    <source>
        <dbReference type="Proteomes" id="UP000007486"/>
    </source>
</evidence>
<evidence type="ECO:0000313" key="1">
    <source>
        <dbReference type="EMBL" id="ADY37733.1"/>
    </source>
</evidence>
<dbReference type="KEGG" id="bsa:Bacsa_3206"/>
<dbReference type="AlphaFoldDB" id="F0R4B3"/>
<dbReference type="OrthoDB" id="1074651at2"/>
<name>F0R4B3_PHOSB</name>
<organism evidence="1 2">
    <name type="scientific">Phocaeicola salanitronis (strain DSM 18170 / JCM 13657 / CCUG 60908 / BL78)</name>
    <name type="common">Bacteroides salanitronis</name>
    <dbReference type="NCBI Taxonomy" id="667015"/>
    <lineage>
        <taxon>Bacteria</taxon>
        <taxon>Pseudomonadati</taxon>
        <taxon>Bacteroidota</taxon>
        <taxon>Bacteroidia</taxon>
        <taxon>Bacteroidales</taxon>
        <taxon>Bacteroidaceae</taxon>
        <taxon>Phocaeicola</taxon>
    </lineage>
</organism>